<reference evidence="1 2" key="1">
    <citation type="submission" date="2009-01" db="EMBL/GenBank/DDBJ databases">
        <title>Complete sequence of chromosome of Methylobacterium nodulans ORS 2060.</title>
        <authorList>
            <consortium name="US DOE Joint Genome Institute"/>
            <person name="Lucas S."/>
            <person name="Copeland A."/>
            <person name="Lapidus A."/>
            <person name="Glavina del Rio T."/>
            <person name="Dalin E."/>
            <person name="Tice H."/>
            <person name="Bruce D."/>
            <person name="Goodwin L."/>
            <person name="Pitluck S."/>
            <person name="Sims D."/>
            <person name="Brettin T."/>
            <person name="Detter J.C."/>
            <person name="Han C."/>
            <person name="Larimer F."/>
            <person name="Land M."/>
            <person name="Hauser L."/>
            <person name="Kyrpides N."/>
            <person name="Ivanova N."/>
            <person name="Marx C.J."/>
            <person name="Richardson P."/>
        </authorList>
    </citation>
    <scope>NUCLEOTIDE SEQUENCE [LARGE SCALE GENOMIC DNA]</scope>
    <source>
        <strain evidence="2">LMG 21967 / CNCM I-2342 / ORS 2060</strain>
    </source>
</reference>
<protein>
    <submittedName>
        <fullName evidence="1">Uncharacterized protein</fullName>
    </submittedName>
</protein>
<dbReference type="Proteomes" id="UP000008207">
    <property type="component" value="Chromosome"/>
</dbReference>
<name>B8ICM4_METNO</name>
<sequence>MGCRCAERRAAVTAAAHAVLQGDMQAARREAGVITRTAVEDMARVIRLARAGRKTIEDKTMMVSVNRSQAS</sequence>
<dbReference type="HOGENOM" id="CLU_2735413_0_0_5"/>
<keyword evidence="2" id="KW-1185">Reference proteome</keyword>
<dbReference type="STRING" id="460265.Mnod_2465"/>
<evidence type="ECO:0000313" key="1">
    <source>
        <dbReference type="EMBL" id="ACL57435.1"/>
    </source>
</evidence>
<organism evidence="1 2">
    <name type="scientific">Methylobacterium nodulans (strain LMG 21967 / CNCM I-2342 / ORS 2060)</name>
    <dbReference type="NCBI Taxonomy" id="460265"/>
    <lineage>
        <taxon>Bacteria</taxon>
        <taxon>Pseudomonadati</taxon>
        <taxon>Pseudomonadota</taxon>
        <taxon>Alphaproteobacteria</taxon>
        <taxon>Hyphomicrobiales</taxon>
        <taxon>Methylobacteriaceae</taxon>
        <taxon>Methylobacterium</taxon>
    </lineage>
</organism>
<gene>
    <name evidence="1" type="ordered locus">Mnod_2465</name>
</gene>
<evidence type="ECO:0000313" key="2">
    <source>
        <dbReference type="Proteomes" id="UP000008207"/>
    </source>
</evidence>
<dbReference type="AlphaFoldDB" id="B8ICM4"/>
<accession>B8ICM4</accession>
<proteinExistence type="predicted"/>
<dbReference type="EMBL" id="CP001349">
    <property type="protein sequence ID" value="ACL57435.1"/>
    <property type="molecule type" value="Genomic_DNA"/>
</dbReference>
<dbReference type="KEGG" id="mno:Mnod_2465"/>